<dbReference type="Proteomes" id="UP000195573">
    <property type="component" value="Chromosome"/>
</dbReference>
<evidence type="ECO:0000313" key="2">
    <source>
        <dbReference type="EMBL" id="ART75517.1"/>
    </source>
</evidence>
<organism evidence="2 3">
    <name type="scientific">Sutcliffiella horikoshii</name>
    <dbReference type="NCBI Taxonomy" id="79883"/>
    <lineage>
        <taxon>Bacteria</taxon>
        <taxon>Bacillati</taxon>
        <taxon>Bacillota</taxon>
        <taxon>Bacilli</taxon>
        <taxon>Bacillales</taxon>
        <taxon>Bacillaceae</taxon>
        <taxon>Sutcliffiella</taxon>
    </lineage>
</organism>
<protein>
    <submittedName>
        <fullName evidence="2">Uncharacterized protein</fullName>
    </submittedName>
</protein>
<feature type="region of interest" description="Disordered" evidence="1">
    <location>
        <begin position="29"/>
        <end position="59"/>
    </location>
</feature>
<reference evidence="2 3" key="1">
    <citation type="submission" date="2017-04" db="EMBL/GenBank/DDBJ databases">
        <title>Complete Genome Sequence of the Bacillus horikoshii 20a strain from Cuatro Cienegas, Coahuila, Mexico.</title>
        <authorList>
            <person name="Zarza E."/>
            <person name="Alcaraz L.D."/>
            <person name="Aguilar-Salinas B."/>
            <person name="Islas A."/>
            <person name="Olmedo-Alvarez G."/>
        </authorList>
    </citation>
    <scope>NUCLEOTIDE SEQUENCE [LARGE SCALE GENOMIC DNA]</scope>
    <source>
        <strain evidence="2 3">20a</strain>
    </source>
</reference>
<evidence type="ECO:0000313" key="3">
    <source>
        <dbReference type="Proteomes" id="UP000195573"/>
    </source>
</evidence>
<sequence>MKFVSFIAVDWSKRRRLLREIALGGDPAGVAEGGSRQPLGKRSHLRKSTAVYAQHKKRN</sequence>
<evidence type="ECO:0000256" key="1">
    <source>
        <dbReference type="SAM" id="MobiDB-lite"/>
    </source>
</evidence>
<gene>
    <name evidence="2" type="ORF">B4U37_05515</name>
</gene>
<keyword evidence="3" id="KW-1185">Reference proteome</keyword>
<dbReference type="EMBL" id="CP020880">
    <property type="protein sequence ID" value="ART75517.1"/>
    <property type="molecule type" value="Genomic_DNA"/>
</dbReference>
<accession>A0ABM6KGB1</accession>
<proteinExistence type="predicted"/>
<name>A0ABM6KGB1_9BACI</name>